<evidence type="ECO:0000313" key="1">
    <source>
        <dbReference type="EMBL" id="GIX88354.1"/>
    </source>
</evidence>
<accession>A0AAV4NVA0</accession>
<protein>
    <recommendedName>
        <fullName evidence="3">Secreted protein</fullName>
    </recommendedName>
</protein>
<organism evidence="1 2">
    <name type="scientific">Caerostris extrusa</name>
    <name type="common">Bark spider</name>
    <name type="synonym">Caerostris bankana</name>
    <dbReference type="NCBI Taxonomy" id="172846"/>
    <lineage>
        <taxon>Eukaryota</taxon>
        <taxon>Metazoa</taxon>
        <taxon>Ecdysozoa</taxon>
        <taxon>Arthropoda</taxon>
        <taxon>Chelicerata</taxon>
        <taxon>Arachnida</taxon>
        <taxon>Araneae</taxon>
        <taxon>Araneomorphae</taxon>
        <taxon>Entelegynae</taxon>
        <taxon>Araneoidea</taxon>
        <taxon>Araneidae</taxon>
        <taxon>Caerostris</taxon>
    </lineage>
</organism>
<dbReference type="AlphaFoldDB" id="A0AAV4NVA0"/>
<name>A0AAV4NVA0_CAEEX</name>
<reference evidence="1 2" key="1">
    <citation type="submission" date="2021-06" db="EMBL/GenBank/DDBJ databases">
        <title>Caerostris extrusa draft genome.</title>
        <authorList>
            <person name="Kono N."/>
            <person name="Arakawa K."/>
        </authorList>
    </citation>
    <scope>NUCLEOTIDE SEQUENCE [LARGE SCALE GENOMIC DNA]</scope>
</reference>
<proteinExistence type="predicted"/>
<gene>
    <name evidence="1" type="ORF">CEXT_405501</name>
</gene>
<dbReference type="Proteomes" id="UP001054945">
    <property type="component" value="Unassembled WGS sequence"/>
</dbReference>
<evidence type="ECO:0008006" key="3">
    <source>
        <dbReference type="Google" id="ProtNLM"/>
    </source>
</evidence>
<sequence length="88" mass="9909">MNVYHRITIGSTFSIVLSLCRVSITFSDLGMALEAITRPLSRMNANSWEPLPFPFGNKRGFIPSVLVDTLFSADERPQSRRNLIALPR</sequence>
<comment type="caution">
    <text evidence="1">The sequence shown here is derived from an EMBL/GenBank/DDBJ whole genome shotgun (WGS) entry which is preliminary data.</text>
</comment>
<evidence type="ECO:0000313" key="2">
    <source>
        <dbReference type="Proteomes" id="UP001054945"/>
    </source>
</evidence>
<dbReference type="EMBL" id="BPLR01021312">
    <property type="protein sequence ID" value="GIX88354.1"/>
    <property type="molecule type" value="Genomic_DNA"/>
</dbReference>
<keyword evidence="2" id="KW-1185">Reference proteome</keyword>